<proteinExistence type="predicted"/>
<evidence type="ECO:0000259" key="4">
    <source>
        <dbReference type="PROSITE" id="PS50097"/>
    </source>
</evidence>
<feature type="transmembrane region" description="Helical" evidence="3">
    <location>
        <begin position="130"/>
        <end position="153"/>
    </location>
</feature>
<dbReference type="PROSITE" id="PS50097">
    <property type="entry name" value="BTB"/>
    <property type="match status" value="1"/>
</dbReference>
<feature type="domain" description="BTB" evidence="4">
    <location>
        <begin position="33"/>
        <end position="122"/>
    </location>
</feature>
<evidence type="ECO:0000259" key="5">
    <source>
        <dbReference type="PROSITE" id="PS50157"/>
    </source>
</evidence>
<evidence type="ECO:0000313" key="6">
    <source>
        <dbReference type="EMBL" id="OZC11973.1"/>
    </source>
</evidence>
<dbReference type="Gene3D" id="3.30.160.60">
    <property type="entry name" value="Classic Zinc Finger"/>
    <property type="match status" value="1"/>
</dbReference>
<keyword evidence="3" id="KW-0472">Membrane</keyword>
<name>A0A238C3D5_9BILA</name>
<evidence type="ECO:0000256" key="3">
    <source>
        <dbReference type="SAM" id="Phobius"/>
    </source>
</evidence>
<dbReference type="OrthoDB" id="45365at2759"/>
<dbReference type="AlphaFoldDB" id="A0A238C3D5"/>
<dbReference type="SUPFAM" id="SSF57667">
    <property type="entry name" value="beta-beta-alpha zinc fingers"/>
    <property type="match status" value="1"/>
</dbReference>
<keyword evidence="1" id="KW-0863">Zinc-finger</keyword>
<dbReference type="SMART" id="SM00355">
    <property type="entry name" value="ZnF_C2H2"/>
    <property type="match status" value="4"/>
</dbReference>
<dbReference type="PROSITE" id="PS00028">
    <property type="entry name" value="ZINC_FINGER_C2H2_1"/>
    <property type="match status" value="1"/>
</dbReference>
<organism evidence="6 7">
    <name type="scientific">Onchocerca flexuosa</name>
    <dbReference type="NCBI Taxonomy" id="387005"/>
    <lineage>
        <taxon>Eukaryota</taxon>
        <taxon>Metazoa</taxon>
        <taxon>Ecdysozoa</taxon>
        <taxon>Nematoda</taxon>
        <taxon>Chromadorea</taxon>
        <taxon>Rhabditida</taxon>
        <taxon>Spirurina</taxon>
        <taxon>Spiruromorpha</taxon>
        <taxon>Filarioidea</taxon>
        <taxon>Onchocercidae</taxon>
        <taxon>Onchocerca</taxon>
    </lineage>
</organism>
<keyword evidence="7" id="KW-1185">Reference proteome</keyword>
<dbReference type="GO" id="GO:0008270">
    <property type="term" value="F:zinc ion binding"/>
    <property type="evidence" value="ECO:0007669"/>
    <property type="project" value="UniProtKB-KW"/>
</dbReference>
<reference evidence="6 7" key="1">
    <citation type="submission" date="2015-12" db="EMBL/GenBank/DDBJ databases">
        <title>Draft genome of the nematode, Onchocerca flexuosa.</title>
        <authorList>
            <person name="Mitreva M."/>
        </authorList>
    </citation>
    <scope>NUCLEOTIDE SEQUENCE [LARGE SCALE GENOMIC DNA]</scope>
    <source>
        <strain evidence="6">Red Deer</strain>
    </source>
</reference>
<accession>A0A238C3D5</accession>
<gene>
    <name evidence="6" type="ORF">X798_01154</name>
</gene>
<feature type="region of interest" description="Disordered" evidence="2">
    <location>
        <begin position="415"/>
        <end position="441"/>
    </location>
</feature>
<dbReference type="InterPro" id="IPR013087">
    <property type="entry name" value="Znf_C2H2_type"/>
</dbReference>
<feature type="domain" description="C2H2-type" evidence="5">
    <location>
        <begin position="391"/>
        <end position="419"/>
    </location>
</feature>
<evidence type="ECO:0000313" key="7">
    <source>
        <dbReference type="Proteomes" id="UP000242913"/>
    </source>
</evidence>
<keyword evidence="1" id="KW-0479">Metal-binding</keyword>
<dbReference type="InterPro" id="IPR000210">
    <property type="entry name" value="BTB/POZ_dom"/>
</dbReference>
<keyword evidence="3" id="KW-0812">Transmembrane</keyword>
<keyword evidence="3" id="KW-1133">Transmembrane helix</keyword>
<feature type="compositionally biased region" description="Low complexity" evidence="2">
    <location>
        <begin position="432"/>
        <end position="441"/>
    </location>
</feature>
<dbReference type="EMBL" id="KZ269979">
    <property type="protein sequence ID" value="OZC11973.1"/>
    <property type="molecule type" value="Genomic_DNA"/>
</dbReference>
<dbReference type="Proteomes" id="UP000242913">
    <property type="component" value="Unassembled WGS sequence"/>
</dbReference>
<evidence type="ECO:0000256" key="1">
    <source>
        <dbReference type="PROSITE-ProRule" id="PRU00042"/>
    </source>
</evidence>
<protein>
    <submittedName>
        <fullName evidence="6">Zinc finger, C2H2 type</fullName>
    </submittedName>
</protein>
<keyword evidence="1" id="KW-0862">Zinc</keyword>
<evidence type="ECO:0000256" key="2">
    <source>
        <dbReference type="SAM" id="MobiDB-lite"/>
    </source>
</evidence>
<dbReference type="PROSITE" id="PS50157">
    <property type="entry name" value="ZINC_FINGER_C2H2_2"/>
    <property type="match status" value="1"/>
</dbReference>
<dbReference type="InterPro" id="IPR036236">
    <property type="entry name" value="Znf_C2H2_sf"/>
</dbReference>
<sequence>MCDSSDGSIGLNREKEIQLQQAITAFMQPPFFNDICIRIVTFDLTSGNRNEEHILANKFLLSFFSLQIRELILNGIYSIDRNNGVLQNIPTIELHLGTIANAGQAFRVILRYLYTGVLSFGSVHPFQARLLILMLRITLGSSVFFMYILLFLAKKIVLLTHSYPPSTLGFASISDMSNSNGGNASGRTLNSNSTNLTNQQHCVSIPVKKEIEKPLKINAENDLMNSELLGESSKESSSTEQMGYNERYNEVILPSNDKEGWCRNKKYIEQVADGYMCTVCQKVYGRYNSVSYHVTIYHRNSPIKCDEKGCPFRTREARYIHFHKYYRHHIPLPDNIDLGSRKCPFCRHVSKSPAMLEKHIRRHVQDADHATSAAEISQIHSQQYSKTISNVHCSKCSYRGRTSNDLERHQLFVHSNETFRRKQPVPDDAAGSSDSNKNSISNEISKRNRKILLVDAVEVAEKIAEIAVSSTATATAQL</sequence>